<reference evidence="1" key="2">
    <citation type="submission" date="2021-09" db="EMBL/GenBank/DDBJ databases">
        <authorList>
            <person name="Jia N."/>
            <person name="Wang J."/>
            <person name="Shi W."/>
            <person name="Du L."/>
            <person name="Sun Y."/>
            <person name="Zhan W."/>
            <person name="Jiang J."/>
            <person name="Wang Q."/>
            <person name="Zhang B."/>
            <person name="Ji P."/>
            <person name="Sakyi L.B."/>
            <person name="Cui X."/>
            <person name="Yuan T."/>
            <person name="Jiang B."/>
            <person name="Yang W."/>
            <person name="Lam T.T.-Y."/>
            <person name="Chang Q."/>
            <person name="Ding S."/>
            <person name="Wang X."/>
            <person name="Zhu J."/>
            <person name="Ruan X."/>
            <person name="Zhao L."/>
            <person name="Wei J."/>
            <person name="Que T."/>
            <person name="Du C."/>
            <person name="Cheng J."/>
            <person name="Dai P."/>
            <person name="Han X."/>
            <person name="Huang E."/>
            <person name="Gao Y."/>
            <person name="Liu J."/>
            <person name="Shao H."/>
            <person name="Ye R."/>
            <person name="Li L."/>
            <person name="Wei W."/>
            <person name="Wang X."/>
            <person name="Wang C."/>
            <person name="Huo Q."/>
            <person name="Li W."/>
            <person name="Guo W."/>
            <person name="Chen H."/>
            <person name="Chen S."/>
            <person name="Zhou L."/>
            <person name="Zhou L."/>
            <person name="Ni X."/>
            <person name="Tian J."/>
            <person name="Zhou Y."/>
            <person name="Sheng Y."/>
            <person name="Liu T."/>
            <person name="Pan Y."/>
            <person name="Xia L."/>
            <person name="Li J."/>
            <person name="Zhao F."/>
            <person name="Cao W."/>
        </authorList>
    </citation>
    <scope>NUCLEOTIDE SEQUENCE</scope>
    <source>
        <strain evidence="1">Rmic-2018</strain>
        <tissue evidence="1">Larvae</tissue>
    </source>
</reference>
<organism evidence="1 2">
    <name type="scientific">Rhipicephalus microplus</name>
    <name type="common">Cattle tick</name>
    <name type="synonym">Boophilus microplus</name>
    <dbReference type="NCBI Taxonomy" id="6941"/>
    <lineage>
        <taxon>Eukaryota</taxon>
        <taxon>Metazoa</taxon>
        <taxon>Ecdysozoa</taxon>
        <taxon>Arthropoda</taxon>
        <taxon>Chelicerata</taxon>
        <taxon>Arachnida</taxon>
        <taxon>Acari</taxon>
        <taxon>Parasitiformes</taxon>
        <taxon>Ixodida</taxon>
        <taxon>Ixodoidea</taxon>
        <taxon>Ixodidae</taxon>
        <taxon>Rhipicephalinae</taxon>
        <taxon>Rhipicephalus</taxon>
        <taxon>Boophilus</taxon>
    </lineage>
</organism>
<proteinExistence type="predicted"/>
<evidence type="ECO:0000313" key="1">
    <source>
        <dbReference type="EMBL" id="KAH7931684.1"/>
    </source>
</evidence>
<keyword evidence="2" id="KW-1185">Reference proteome</keyword>
<name>A0A9J6CTY2_RHIMP</name>
<evidence type="ECO:0008006" key="3">
    <source>
        <dbReference type="Google" id="ProtNLM"/>
    </source>
</evidence>
<dbReference type="Proteomes" id="UP000821866">
    <property type="component" value="Unassembled WGS sequence"/>
</dbReference>
<dbReference type="EMBL" id="JABSTU010006872">
    <property type="protein sequence ID" value="KAH7931684.1"/>
    <property type="molecule type" value="Genomic_DNA"/>
</dbReference>
<evidence type="ECO:0000313" key="2">
    <source>
        <dbReference type="Proteomes" id="UP000821866"/>
    </source>
</evidence>
<dbReference type="VEuPathDB" id="VectorBase:LOC119162945"/>
<sequence length="142" mass="15784">MLLCADSGKSYSIDLLAAIHILARAWEQVKATIIHRCFHHAGFQVQEAVPHEEKSPADADIEAVLSEVVPSAPFTLQDYESIDENVRTCHEETVEEMIAEVQNEDQPSSSDCDDNIASALVPPDRSAKEAVELLKHYFEHEA</sequence>
<dbReference type="AlphaFoldDB" id="A0A9J6CTY2"/>
<reference evidence="1" key="1">
    <citation type="journal article" date="2020" name="Cell">
        <title>Large-Scale Comparative Analyses of Tick Genomes Elucidate Their Genetic Diversity and Vector Capacities.</title>
        <authorList>
            <consortium name="Tick Genome and Microbiome Consortium (TIGMIC)"/>
            <person name="Jia N."/>
            <person name="Wang J."/>
            <person name="Shi W."/>
            <person name="Du L."/>
            <person name="Sun Y."/>
            <person name="Zhan W."/>
            <person name="Jiang J.F."/>
            <person name="Wang Q."/>
            <person name="Zhang B."/>
            <person name="Ji P."/>
            <person name="Bell-Sakyi L."/>
            <person name="Cui X.M."/>
            <person name="Yuan T.T."/>
            <person name="Jiang B.G."/>
            <person name="Yang W.F."/>
            <person name="Lam T.T."/>
            <person name="Chang Q.C."/>
            <person name="Ding S.J."/>
            <person name="Wang X.J."/>
            <person name="Zhu J.G."/>
            <person name="Ruan X.D."/>
            <person name="Zhao L."/>
            <person name="Wei J.T."/>
            <person name="Ye R.Z."/>
            <person name="Que T.C."/>
            <person name="Du C.H."/>
            <person name="Zhou Y.H."/>
            <person name="Cheng J.X."/>
            <person name="Dai P.F."/>
            <person name="Guo W.B."/>
            <person name="Han X.H."/>
            <person name="Huang E.J."/>
            <person name="Li L.F."/>
            <person name="Wei W."/>
            <person name="Gao Y.C."/>
            <person name="Liu J.Z."/>
            <person name="Shao H.Z."/>
            <person name="Wang X."/>
            <person name="Wang C.C."/>
            <person name="Yang T.C."/>
            <person name="Huo Q.B."/>
            <person name="Li W."/>
            <person name="Chen H.Y."/>
            <person name="Chen S.E."/>
            <person name="Zhou L.G."/>
            <person name="Ni X.B."/>
            <person name="Tian J.H."/>
            <person name="Sheng Y."/>
            <person name="Liu T."/>
            <person name="Pan Y.S."/>
            <person name="Xia L.Y."/>
            <person name="Li J."/>
            <person name="Zhao F."/>
            <person name="Cao W.C."/>
        </authorList>
    </citation>
    <scope>NUCLEOTIDE SEQUENCE</scope>
    <source>
        <strain evidence="1">Rmic-2018</strain>
    </source>
</reference>
<accession>A0A9J6CTY2</accession>
<comment type="caution">
    <text evidence="1">The sequence shown here is derived from an EMBL/GenBank/DDBJ whole genome shotgun (WGS) entry which is preliminary data.</text>
</comment>
<protein>
    <recommendedName>
        <fullName evidence="3">Tick transposon</fullName>
    </recommendedName>
</protein>
<gene>
    <name evidence="1" type="ORF">HPB51_029712</name>
</gene>